<sequence>MAKRANTNESLVIAFELLKRIPRSHMVTARELHCQLEEVGILRDLRSVQRSLEMLCDHFDILRDDRTKPYGYRWNKGSESLSLPKLSSVDALLLSLAQEHLKYLLPANLTSSLDGFFQEAKYQLNRTSGSTKNREWLKKVAVVSETLPLLPPKIDSLVFRKVSDALYHNRYLTIDYVNAIQTQKSSMVMPLGLAQQGQRLYLVCRFDGYDNERTIAIHRIKKATVSTFEFERPKEFKLSQYYTDGRFGFGEGDKCSIRFCIAKQTGFYLKETPLSSDQMLEEHPDYFVVTATVIKSKQLDRWLNGFGNLIWDVAITDYDYEKLT</sequence>
<dbReference type="PANTHER" id="PTHR34580:SF1">
    <property type="entry name" value="PROTEIN PAFC"/>
    <property type="match status" value="1"/>
</dbReference>
<dbReference type="PROSITE" id="PS52050">
    <property type="entry name" value="WYL"/>
    <property type="match status" value="1"/>
</dbReference>
<dbReference type="InterPro" id="IPR026881">
    <property type="entry name" value="WYL_dom"/>
</dbReference>
<gene>
    <name evidence="2" type="ORF">CRN52_04590</name>
</gene>
<evidence type="ECO:0000259" key="1">
    <source>
        <dbReference type="Pfam" id="PF13280"/>
    </source>
</evidence>
<comment type="caution">
    <text evidence="2">The sequence shown here is derived from an EMBL/GenBank/DDBJ whole genome shotgun (WGS) entry which is preliminary data.</text>
</comment>
<evidence type="ECO:0000313" key="3">
    <source>
        <dbReference type="Proteomes" id="UP000237466"/>
    </source>
</evidence>
<dbReference type="PANTHER" id="PTHR34580">
    <property type="match status" value="1"/>
</dbReference>
<dbReference type="AlphaFoldDB" id="A0A2S3R6L4"/>
<proteinExistence type="predicted"/>
<reference evidence="2 3" key="1">
    <citation type="journal article" date="2018" name="Front. Microbiol.">
        <title>Phylogeny of Vibrio vulnificus from the Analysis of the Core-Genome: Implications for Intra-Species Taxonomy.</title>
        <authorList>
            <person name="Roig F.J."/>
            <person name="Gonzalez-Candelas F."/>
            <person name="Sanjuan E."/>
            <person name="Fouz B."/>
            <person name="Feil E.J."/>
            <person name="Llorens C."/>
            <person name="Baker-Austin C."/>
            <person name="Oliver J.D."/>
            <person name="Danin-Poleg Y."/>
            <person name="Gibas C.J."/>
            <person name="Kashi Y."/>
            <person name="Gulig P.A."/>
            <person name="Morrison S.S."/>
            <person name="Amaro C."/>
        </authorList>
    </citation>
    <scope>NUCLEOTIDE SEQUENCE [LARGE SCALE GENOMIC DNA]</scope>
    <source>
        <strain evidence="2 3">CECT4608</strain>
    </source>
</reference>
<organism evidence="2 3">
    <name type="scientific">Vibrio vulnificus</name>
    <dbReference type="NCBI Taxonomy" id="672"/>
    <lineage>
        <taxon>Bacteria</taxon>
        <taxon>Pseudomonadati</taxon>
        <taxon>Pseudomonadota</taxon>
        <taxon>Gammaproteobacteria</taxon>
        <taxon>Vibrionales</taxon>
        <taxon>Vibrionaceae</taxon>
        <taxon>Vibrio</taxon>
    </lineage>
</organism>
<feature type="domain" description="WYL" evidence="1">
    <location>
        <begin position="158"/>
        <end position="225"/>
    </location>
</feature>
<dbReference type="Pfam" id="PF13280">
    <property type="entry name" value="WYL"/>
    <property type="match status" value="1"/>
</dbReference>
<dbReference type="Proteomes" id="UP000237466">
    <property type="component" value="Unassembled WGS sequence"/>
</dbReference>
<protein>
    <submittedName>
        <fullName evidence="2">WYL domain-containing protein</fullName>
    </submittedName>
</protein>
<dbReference type="InterPro" id="IPR051534">
    <property type="entry name" value="CBASS_pafABC_assoc_protein"/>
</dbReference>
<dbReference type="EMBL" id="PDGH01000049">
    <property type="protein sequence ID" value="POB49337.1"/>
    <property type="molecule type" value="Genomic_DNA"/>
</dbReference>
<dbReference type="RefSeq" id="WP_103199871.1">
    <property type="nucleotide sequence ID" value="NZ_PDGH01000049.1"/>
</dbReference>
<accession>A0A2S3R6L4</accession>
<evidence type="ECO:0000313" key="2">
    <source>
        <dbReference type="EMBL" id="POB49337.1"/>
    </source>
</evidence>
<name>A0A2S3R6L4_VIBVL</name>